<reference evidence="1" key="2">
    <citation type="submission" date="2025-08" db="UniProtKB">
        <authorList>
            <consortium name="EnsemblFungi"/>
        </authorList>
    </citation>
    <scope>IDENTIFICATION</scope>
    <source>
        <strain evidence="1">4287 / CBS 123668 / FGSC 9935 / NRRL 34936</strain>
    </source>
</reference>
<sequence>MNHSQFHAELHSMRHQHLCLVLDLECYSGEPLELDPGARSFQDQLLDNGNDASRPPYHCPIVKPADDDESQYAIGKLMLLDQETSELLSDMIKRHETLSFGCVIDRGLPLEEWQLKKVPIYVNVYCPSDTLEELDSVLQTLGINLEHPFHVPPGIQGPVPVRSGIKLREPKLVRDRRLGQLQYMVIQNLAPSEQFLDLDDRYKKSRDPKNSEFERRNIAQMLENDLEAILAPEFTGAM</sequence>
<accession>A0A0C4DIM8</accession>
<dbReference type="VEuPathDB" id="FungiDB:FOXG_17261"/>
<organism evidence="1 2">
    <name type="scientific">Fusarium oxysporum (strain Fo5176)</name>
    <name type="common">Fusarium vascular wilt</name>
    <dbReference type="NCBI Taxonomy" id="660025"/>
    <lineage>
        <taxon>Eukaryota</taxon>
        <taxon>Fungi</taxon>
        <taxon>Dikarya</taxon>
        <taxon>Ascomycota</taxon>
        <taxon>Pezizomycotina</taxon>
        <taxon>Sordariomycetes</taxon>
        <taxon>Hypocreomycetidae</taxon>
        <taxon>Hypocreales</taxon>
        <taxon>Nectriaceae</taxon>
        <taxon>Fusarium</taxon>
        <taxon>Fusarium oxysporum species complex</taxon>
    </lineage>
</organism>
<evidence type="ECO:0000313" key="2">
    <source>
        <dbReference type="Proteomes" id="UP000002489"/>
    </source>
</evidence>
<gene>
    <name evidence="1" type="primary">28958049</name>
</gene>
<reference evidence="2" key="1">
    <citation type="journal article" date="2012" name="Mol. Plant Microbe Interact.">
        <title>A highly conserved effector in Fusarium oxysporum is required for full virulence on Arabidopsis.</title>
        <authorList>
            <person name="Thatcher L.F."/>
            <person name="Gardiner D.M."/>
            <person name="Kazan K."/>
            <person name="Manners J."/>
        </authorList>
    </citation>
    <scope>NUCLEOTIDE SEQUENCE [LARGE SCALE GENOMIC DNA]</scope>
    <source>
        <strain evidence="2">Fo5176</strain>
    </source>
</reference>
<dbReference type="AlphaFoldDB" id="A0A0C4DIM8"/>
<proteinExistence type="predicted"/>
<dbReference type="Proteomes" id="UP000002489">
    <property type="component" value="Unassembled WGS sequence"/>
</dbReference>
<protein>
    <submittedName>
        <fullName evidence="1">Uncharacterized protein</fullName>
    </submittedName>
</protein>
<dbReference type="EnsemblFungi" id="FOXG_17261T0">
    <property type="protein sequence ID" value="FOXG_17261P0"/>
    <property type="gene ID" value="FOXG_17261"/>
</dbReference>
<evidence type="ECO:0000313" key="1">
    <source>
        <dbReference type="EnsemblFungi" id="FOXG_17261P0"/>
    </source>
</evidence>
<name>A0A0C4DIM8_FUSOF</name>